<evidence type="ECO:0000313" key="5">
    <source>
        <dbReference type="Proteomes" id="UP001306119"/>
    </source>
</evidence>
<dbReference type="CDD" id="cd04301">
    <property type="entry name" value="NAT_SF"/>
    <property type="match status" value="1"/>
</dbReference>
<name>A0A1T4U9J3_9GAMM</name>
<dbReference type="Gene3D" id="3.40.630.30">
    <property type="match status" value="1"/>
</dbReference>
<feature type="domain" description="N-acetyltransferase" evidence="1">
    <location>
        <begin position="1"/>
        <end position="147"/>
    </location>
</feature>
<organism evidence="3 4">
    <name type="scientific">Photobacterium toruni</name>
    <dbReference type="NCBI Taxonomy" id="1935446"/>
    <lineage>
        <taxon>Bacteria</taxon>
        <taxon>Pseudomonadati</taxon>
        <taxon>Pseudomonadota</taxon>
        <taxon>Gammaproteobacteria</taxon>
        <taxon>Vibrionales</taxon>
        <taxon>Vibrionaceae</taxon>
        <taxon>Photobacterium</taxon>
    </lineage>
</organism>
<evidence type="ECO:0000313" key="3">
    <source>
        <dbReference type="EMBL" id="SKA49280.1"/>
    </source>
</evidence>
<dbReference type="EMBL" id="FUWP01000018">
    <property type="protein sequence ID" value="SKA49280.1"/>
    <property type="molecule type" value="Genomic_DNA"/>
</dbReference>
<protein>
    <submittedName>
        <fullName evidence="3">Acetyltransferase (GNAT) family protein</fullName>
    </submittedName>
    <submittedName>
        <fullName evidence="2">N-acetyltransferase</fullName>
        <ecNumber evidence="2">2.3.1.-</ecNumber>
    </submittedName>
</protein>
<keyword evidence="2" id="KW-0012">Acyltransferase</keyword>
<dbReference type="Pfam" id="PF13508">
    <property type="entry name" value="Acetyltransf_7"/>
    <property type="match status" value="1"/>
</dbReference>
<reference evidence="3 4" key="1">
    <citation type="submission" date="2017-02" db="EMBL/GenBank/DDBJ databases">
        <authorList>
            <person name="Peterson S.W."/>
        </authorList>
    </citation>
    <scope>NUCLEOTIDE SEQUENCE [LARGE SCALE GENOMIC DNA]</scope>
    <source>
        <strain evidence="3 4">CECT 9189</strain>
    </source>
</reference>
<dbReference type="AlphaFoldDB" id="A0A1T4U9J3"/>
<reference evidence="2 5" key="2">
    <citation type="submission" date="2024-01" db="EMBL/GenBank/DDBJ databases">
        <title>Active colonisers of the gastrointestinal tract of Atlantic salmon farmed in a warm water region.</title>
        <authorList>
            <person name="Bowman J.P."/>
        </authorList>
    </citation>
    <scope>NUCLEOTIDE SEQUENCE [LARGE SCALE GENOMIC DNA]</scope>
    <source>
        <strain evidence="2 5">S3MW1</strain>
    </source>
</reference>
<dbReference type="SUPFAM" id="SSF55729">
    <property type="entry name" value="Acyl-CoA N-acyltransferases (Nat)"/>
    <property type="match status" value="1"/>
</dbReference>
<dbReference type="InterPro" id="IPR016181">
    <property type="entry name" value="Acyl_CoA_acyltransferase"/>
</dbReference>
<gene>
    <name evidence="3" type="ORF">CZ814_02900</name>
    <name evidence="2" type="ORF">VXS06_01550</name>
</gene>
<evidence type="ECO:0000259" key="1">
    <source>
        <dbReference type="PROSITE" id="PS51186"/>
    </source>
</evidence>
<dbReference type="GO" id="GO:0016747">
    <property type="term" value="F:acyltransferase activity, transferring groups other than amino-acyl groups"/>
    <property type="evidence" value="ECO:0007669"/>
    <property type="project" value="InterPro"/>
</dbReference>
<accession>A0A1T4U9J3</accession>
<evidence type="ECO:0000313" key="4">
    <source>
        <dbReference type="Proteomes" id="UP000191116"/>
    </source>
</evidence>
<keyword evidence="3" id="KW-0808">Transferase</keyword>
<dbReference type="EMBL" id="JAYXUG010000001">
    <property type="protein sequence ID" value="MEC6830446.1"/>
    <property type="molecule type" value="Genomic_DNA"/>
</dbReference>
<dbReference type="InterPro" id="IPR000182">
    <property type="entry name" value="GNAT_dom"/>
</dbReference>
<sequence>MNYSLYKTDQKEAFITLFNNTFSDSEGKDEGAMIAKLVTDFLNQPTTDDVYTFVSTNNNAQVIGGIILSRLTFPNNDNVFLLSPVAVATEYQGKGIGQKLIRFGLETLKEKGVTIAVTYGDINFYSKVGFTPINEALIQAPLTLLYPEGWIAQSLIGEEIPAIDGKPTCADALNNPIYW</sequence>
<dbReference type="OrthoDB" id="9797178at2"/>
<proteinExistence type="predicted"/>
<dbReference type="RefSeq" id="WP_080175652.1">
    <property type="nucleotide sequence ID" value="NZ_AP024855.1"/>
</dbReference>
<dbReference type="EC" id="2.3.1.-" evidence="2"/>
<dbReference type="PROSITE" id="PS51186">
    <property type="entry name" value="GNAT"/>
    <property type="match status" value="1"/>
</dbReference>
<dbReference type="Proteomes" id="UP000191116">
    <property type="component" value="Unassembled WGS sequence"/>
</dbReference>
<evidence type="ECO:0000313" key="2">
    <source>
        <dbReference type="EMBL" id="MEC6830446.1"/>
    </source>
</evidence>
<keyword evidence="5" id="KW-1185">Reference proteome</keyword>
<dbReference type="Proteomes" id="UP001306119">
    <property type="component" value="Unassembled WGS sequence"/>
</dbReference>